<dbReference type="Proteomes" id="UP000295063">
    <property type="component" value="Unassembled WGS sequence"/>
</dbReference>
<keyword evidence="12" id="KW-1185">Reference proteome</keyword>
<organism evidence="11 12">
    <name type="scientific">Anaerospora hongkongensis</name>
    <dbReference type="NCBI Taxonomy" id="244830"/>
    <lineage>
        <taxon>Bacteria</taxon>
        <taxon>Bacillati</taxon>
        <taxon>Bacillota</taxon>
        <taxon>Negativicutes</taxon>
        <taxon>Selenomonadales</taxon>
        <taxon>Sporomusaceae</taxon>
        <taxon>Anaerospora</taxon>
    </lineage>
</organism>
<dbReference type="GO" id="GO:0042132">
    <property type="term" value="F:fructose 1,6-bisphosphate 1-phosphatase activity"/>
    <property type="evidence" value="ECO:0007669"/>
    <property type="project" value="UniProtKB-EC"/>
</dbReference>
<feature type="binding site" evidence="10">
    <location>
        <position position="118"/>
    </location>
    <ligand>
        <name>substrate</name>
    </ligand>
</feature>
<gene>
    <name evidence="11" type="ORF">EV210_104287</name>
</gene>
<dbReference type="Gene3D" id="3.30.540.10">
    <property type="entry name" value="Fructose-1,6-Bisphosphatase, subunit A, domain 1"/>
    <property type="match status" value="1"/>
</dbReference>
<evidence type="ECO:0000256" key="1">
    <source>
        <dbReference type="ARBA" id="ARBA00001273"/>
    </source>
</evidence>
<feature type="binding site" evidence="10">
    <location>
        <position position="209"/>
    </location>
    <ligand>
        <name>substrate</name>
    </ligand>
</feature>
<evidence type="ECO:0000313" key="11">
    <source>
        <dbReference type="EMBL" id="TCL38303.1"/>
    </source>
</evidence>
<protein>
    <recommendedName>
        <fullName evidence="8">Fructose-1,6-bisphosphatase</fullName>
    </recommendedName>
</protein>
<evidence type="ECO:0000256" key="8">
    <source>
        <dbReference type="PIRNR" id="PIRNR004532"/>
    </source>
</evidence>
<feature type="binding site" evidence="9">
    <location>
        <position position="33"/>
    </location>
    <ligand>
        <name>Mn(2+)</name>
        <dbReference type="ChEBI" id="CHEBI:29035"/>
        <label>1</label>
    </ligand>
</feature>
<feature type="binding site" evidence="10">
    <location>
        <begin position="87"/>
        <end position="89"/>
    </location>
    <ligand>
        <name>substrate</name>
    </ligand>
</feature>
<accession>A0A4R1PZB0</accession>
<dbReference type="GO" id="GO:0005829">
    <property type="term" value="C:cytosol"/>
    <property type="evidence" value="ECO:0007669"/>
    <property type="project" value="TreeGrafter"/>
</dbReference>
<dbReference type="GO" id="GO:0006071">
    <property type="term" value="P:glycerol metabolic process"/>
    <property type="evidence" value="ECO:0007669"/>
    <property type="project" value="InterPro"/>
</dbReference>
<dbReference type="Gene3D" id="3.40.190.90">
    <property type="match status" value="1"/>
</dbReference>
<keyword evidence="4" id="KW-0378">Hydrolase</keyword>
<evidence type="ECO:0000256" key="3">
    <source>
        <dbReference type="ARBA" id="ARBA00022723"/>
    </source>
</evidence>
<evidence type="ECO:0000256" key="10">
    <source>
        <dbReference type="PIRSR" id="PIRSR004532-2"/>
    </source>
</evidence>
<feature type="binding site" evidence="9">
    <location>
        <position position="84"/>
    </location>
    <ligand>
        <name>Mn(2+)</name>
        <dbReference type="ChEBI" id="CHEBI:29035"/>
        <label>2</label>
    </ligand>
</feature>
<sequence length="320" mass="33461">MDRELAMEFVRVTEAAAIASGRWMGKGDKIAADQAAVDAMRQAFDDVCISGKVVIGEGEMDEAPMLYIGEVVGAGGVKVDIAVDPLEGTNLVAKGLPGAIAVLAIAPRGGLLHAPDMYMDKIAVGPKAAGKININAPVIDNLTAVAGALERSIEDLTVVILDRPRHADIIKQVRDAGARIKLIADGDVSPAINAAIEGTGVHMLLGTGGAPEGVIAAAAMKCLGGDMQGRLVPESDADIERARSMGITDINKVLTIDDLVSGDDAIFAATAITQGDLLNGVRYFGGGARTHSIVMRYKTGTVRFVDAIHKYEKKPMLIKR</sequence>
<comment type="caution">
    <text evidence="11">The sequence shown here is derived from an EMBL/GenBank/DDBJ whole genome shotgun (WGS) entry which is preliminary data.</text>
</comment>
<keyword evidence="3 9" id="KW-0479">Metal-binding</keyword>
<comment type="cofactor">
    <cofactor evidence="9">
        <name>Mn(2+)</name>
        <dbReference type="ChEBI" id="CHEBI:29035"/>
    </cofactor>
</comment>
<feature type="binding site" evidence="10">
    <location>
        <begin position="185"/>
        <end position="187"/>
    </location>
    <ligand>
        <name>substrate</name>
    </ligand>
</feature>
<evidence type="ECO:0000256" key="9">
    <source>
        <dbReference type="PIRSR" id="PIRSR004532-1"/>
    </source>
</evidence>
<dbReference type="GO" id="GO:0030388">
    <property type="term" value="P:fructose 1,6-bisphosphate metabolic process"/>
    <property type="evidence" value="ECO:0007669"/>
    <property type="project" value="TreeGrafter"/>
</dbReference>
<dbReference type="GO" id="GO:0006094">
    <property type="term" value="P:gluconeogenesis"/>
    <property type="evidence" value="ECO:0007669"/>
    <property type="project" value="InterPro"/>
</dbReference>
<evidence type="ECO:0000313" key="12">
    <source>
        <dbReference type="Proteomes" id="UP000295063"/>
    </source>
</evidence>
<dbReference type="InterPro" id="IPR004464">
    <property type="entry name" value="FBPase_class-2/SBPase"/>
</dbReference>
<dbReference type="AlphaFoldDB" id="A0A4R1PZB0"/>
<keyword evidence="6 8" id="KW-0119">Carbohydrate metabolism</keyword>
<dbReference type="Pfam" id="PF03320">
    <property type="entry name" value="FBPase_glpX"/>
    <property type="match status" value="1"/>
</dbReference>
<reference evidence="11 12" key="1">
    <citation type="submission" date="2019-03" db="EMBL/GenBank/DDBJ databases">
        <title>Genomic Encyclopedia of Type Strains, Phase IV (KMG-IV): sequencing the most valuable type-strain genomes for metagenomic binning, comparative biology and taxonomic classification.</title>
        <authorList>
            <person name="Goeker M."/>
        </authorList>
    </citation>
    <scope>NUCLEOTIDE SEQUENCE [LARGE SCALE GENOMIC DNA]</scope>
    <source>
        <strain evidence="11 12">DSM 15969</strain>
    </source>
</reference>
<feature type="binding site" evidence="9">
    <location>
        <position position="87"/>
    </location>
    <ligand>
        <name>Mn(2+)</name>
        <dbReference type="ChEBI" id="CHEBI:29035"/>
        <label>2</label>
    </ligand>
</feature>
<dbReference type="GO" id="GO:0046872">
    <property type="term" value="F:metal ion binding"/>
    <property type="evidence" value="ECO:0007669"/>
    <property type="project" value="UniProtKB-KW"/>
</dbReference>
<dbReference type="OrthoDB" id="9779353at2"/>
<dbReference type="FunFam" id="3.40.190.90:FF:000001">
    <property type="entry name" value="Fructose-1,6-bisphosphatase"/>
    <property type="match status" value="1"/>
</dbReference>
<dbReference type="EMBL" id="SLUI01000004">
    <property type="protein sequence ID" value="TCL38303.1"/>
    <property type="molecule type" value="Genomic_DNA"/>
</dbReference>
<proteinExistence type="inferred from homology"/>
<comment type="catalytic activity">
    <reaction evidence="1">
        <text>beta-D-fructose 1,6-bisphosphate + H2O = beta-D-fructose 6-phosphate + phosphate</text>
        <dbReference type="Rhea" id="RHEA:11064"/>
        <dbReference type="ChEBI" id="CHEBI:15377"/>
        <dbReference type="ChEBI" id="CHEBI:32966"/>
        <dbReference type="ChEBI" id="CHEBI:43474"/>
        <dbReference type="ChEBI" id="CHEBI:57634"/>
        <dbReference type="EC" id="3.1.3.11"/>
    </reaction>
</comment>
<name>A0A4R1PZB0_9FIRM</name>
<feature type="binding site" evidence="10">
    <location>
        <begin position="163"/>
        <end position="165"/>
    </location>
    <ligand>
        <name>substrate</name>
    </ligand>
</feature>
<evidence type="ECO:0000256" key="6">
    <source>
        <dbReference type="ARBA" id="ARBA00023277"/>
    </source>
</evidence>
<dbReference type="PANTHER" id="PTHR30447:SF0">
    <property type="entry name" value="FRUCTOSE-1,6-BISPHOSPHATASE 1 CLASS 2-RELATED"/>
    <property type="match status" value="1"/>
</dbReference>
<evidence type="ECO:0000256" key="4">
    <source>
        <dbReference type="ARBA" id="ARBA00022801"/>
    </source>
</evidence>
<dbReference type="NCBIfam" id="TIGR00330">
    <property type="entry name" value="glpX"/>
    <property type="match status" value="1"/>
</dbReference>
<dbReference type="RefSeq" id="WP_132078109.1">
    <property type="nucleotide sequence ID" value="NZ_DAIMLW010000041.1"/>
</dbReference>
<dbReference type="SUPFAM" id="SSF56655">
    <property type="entry name" value="Carbohydrate phosphatase"/>
    <property type="match status" value="1"/>
</dbReference>
<dbReference type="PIRSF" id="PIRSF004532">
    <property type="entry name" value="GlpX"/>
    <property type="match status" value="1"/>
</dbReference>
<evidence type="ECO:0000256" key="5">
    <source>
        <dbReference type="ARBA" id="ARBA00023211"/>
    </source>
</evidence>
<keyword evidence="5 9" id="KW-0464">Manganese</keyword>
<feature type="binding site" evidence="9">
    <location>
        <position position="57"/>
    </location>
    <ligand>
        <name>Mn(2+)</name>
        <dbReference type="ChEBI" id="CHEBI:29035"/>
        <label>1</label>
    </ligand>
</feature>
<dbReference type="PANTHER" id="PTHR30447">
    <property type="entry name" value="FRUCTOSE-1,6-BISPHOSPHATASE CLASS 2"/>
    <property type="match status" value="1"/>
</dbReference>
<dbReference type="CDD" id="cd01516">
    <property type="entry name" value="FBPase_glpX"/>
    <property type="match status" value="1"/>
</dbReference>
<evidence type="ECO:0000256" key="7">
    <source>
        <dbReference type="ARBA" id="ARBA00024331"/>
    </source>
</evidence>
<evidence type="ECO:0000256" key="2">
    <source>
        <dbReference type="ARBA" id="ARBA00008989"/>
    </source>
</evidence>
<comment type="pathway">
    <text evidence="7">Carbohydrate biosynthesis.</text>
</comment>
<feature type="binding site" evidence="9">
    <location>
        <position position="212"/>
    </location>
    <ligand>
        <name>Mn(2+)</name>
        <dbReference type="ChEBI" id="CHEBI:29035"/>
        <label>2</label>
    </ligand>
</feature>
<comment type="similarity">
    <text evidence="2 8">Belongs to the FBPase class 2 family.</text>
</comment>